<dbReference type="PROSITE" id="PS51072">
    <property type="entry name" value="MHD"/>
    <property type="match status" value="1"/>
</dbReference>
<dbReference type="EMBL" id="DS113182">
    <property type="protein sequence ID" value="EAY22702.1"/>
    <property type="molecule type" value="Genomic_DNA"/>
</dbReference>
<dbReference type="VEuPathDB" id="TrichDB:TVAG_476310"/>
<keyword evidence="2 5" id="KW-0813">Transport</keyword>
<gene>
    <name evidence="7" type="ORF">TVAG_476310</name>
</gene>
<dbReference type="InParanoid" id="A2DA54"/>
<evidence type="ECO:0000259" key="6">
    <source>
        <dbReference type="PROSITE" id="PS51072"/>
    </source>
</evidence>
<evidence type="ECO:0000256" key="4">
    <source>
        <dbReference type="ARBA" id="ARBA00023136"/>
    </source>
</evidence>
<evidence type="ECO:0000256" key="5">
    <source>
        <dbReference type="PIRNR" id="PIRNR005992"/>
    </source>
</evidence>
<dbReference type="AlphaFoldDB" id="A2DA54"/>
<dbReference type="Gene3D" id="3.30.450.60">
    <property type="match status" value="1"/>
</dbReference>
<dbReference type="Pfam" id="PF00928">
    <property type="entry name" value="Adap_comp_sub"/>
    <property type="match status" value="1"/>
</dbReference>
<evidence type="ECO:0000313" key="8">
    <source>
        <dbReference type="Proteomes" id="UP000001542"/>
    </source>
</evidence>
<keyword evidence="8" id="KW-1185">Reference proteome</keyword>
<dbReference type="Gene3D" id="2.60.40.1170">
    <property type="entry name" value="Mu homology domain, subdomain B"/>
    <property type="match status" value="2"/>
</dbReference>
<accession>A2DA54</accession>
<dbReference type="GO" id="GO:0012505">
    <property type="term" value="C:endomembrane system"/>
    <property type="evidence" value="ECO:0007669"/>
    <property type="project" value="UniProtKB-SubCell"/>
</dbReference>
<reference evidence="7" key="1">
    <citation type="submission" date="2006-10" db="EMBL/GenBank/DDBJ databases">
        <authorList>
            <person name="Amadeo P."/>
            <person name="Zhao Q."/>
            <person name="Wortman J."/>
            <person name="Fraser-Liggett C."/>
            <person name="Carlton J."/>
        </authorList>
    </citation>
    <scope>NUCLEOTIDE SEQUENCE</scope>
    <source>
        <strain evidence="7">G3</strain>
    </source>
</reference>
<dbReference type="PANTHER" id="PTHR10529">
    <property type="entry name" value="AP COMPLEX SUBUNIT MU"/>
    <property type="match status" value="1"/>
</dbReference>
<dbReference type="SUPFAM" id="SSF64356">
    <property type="entry name" value="SNARE-like"/>
    <property type="match status" value="1"/>
</dbReference>
<dbReference type="SUPFAM" id="SSF49447">
    <property type="entry name" value="Second domain of Mu2 adaptin subunit (ap50) of ap2 adaptor"/>
    <property type="match status" value="1"/>
</dbReference>
<organism evidence="7 8">
    <name type="scientific">Trichomonas vaginalis (strain ATCC PRA-98 / G3)</name>
    <dbReference type="NCBI Taxonomy" id="412133"/>
    <lineage>
        <taxon>Eukaryota</taxon>
        <taxon>Metamonada</taxon>
        <taxon>Parabasalia</taxon>
        <taxon>Trichomonadida</taxon>
        <taxon>Trichomonadidae</taxon>
        <taxon>Trichomonas</taxon>
    </lineage>
</organism>
<reference evidence="7" key="2">
    <citation type="journal article" date="2007" name="Science">
        <title>Draft genome sequence of the sexually transmitted pathogen Trichomonas vaginalis.</title>
        <authorList>
            <person name="Carlton J.M."/>
            <person name="Hirt R.P."/>
            <person name="Silva J.C."/>
            <person name="Delcher A.L."/>
            <person name="Schatz M."/>
            <person name="Zhao Q."/>
            <person name="Wortman J.R."/>
            <person name="Bidwell S.L."/>
            <person name="Alsmark U.C.M."/>
            <person name="Besteiro S."/>
            <person name="Sicheritz-Ponten T."/>
            <person name="Noel C.J."/>
            <person name="Dacks J.B."/>
            <person name="Foster P.G."/>
            <person name="Simillion C."/>
            <person name="Van de Peer Y."/>
            <person name="Miranda-Saavedra D."/>
            <person name="Barton G.J."/>
            <person name="Westrop G.D."/>
            <person name="Mueller S."/>
            <person name="Dessi D."/>
            <person name="Fiori P.L."/>
            <person name="Ren Q."/>
            <person name="Paulsen I."/>
            <person name="Zhang H."/>
            <person name="Bastida-Corcuera F.D."/>
            <person name="Simoes-Barbosa A."/>
            <person name="Brown M.T."/>
            <person name="Hayes R.D."/>
            <person name="Mukherjee M."/>
            <person name="Okumura C.Y."/>
            <person name="Schneider R."/>
            <person name="Smith A.J."/>
            <person name="Vanacova S."/>
            <person name="Villalvazo M."/>
            <person name="Haas B.J."/>
            <person name="Pertea M."/>
            <person name="Feldblyum T.V."/>
            <person name="Utterback T.R."/>
            <person name="Shu C.L."/>
            <person name="Osoegawa K."/>
            <person name="de Jong P.J."/>
            <person name="Hrdy I."/>
            <person name="Horvathova L."/>
            <person name="Zubacova Z."/>
            <person name="Dolezal P."/>
            <person name="Malik S.B."/>
            <person name="Logsdon J.M. Jr."/>
            <person name="Henze K."/>
            <person name="Gupta A."/>
            <person name="Wang C.C."/>
            <person name="Dunne R.L."/>
            <person name="Upcroft J.A."/>
            <person name="Upcroft P."/>
            <person name="White O."/>
            <person name="Salzberg S.L."/>
            <person name="Tang P."/>
            <person name="Chiu C.-H."/>
            <person name="Lee Y.-S."/>
            <person name="Embley T.M."/>
            <person name="Coombs G.H."/>
            <person name="Mottram J.C."/>
            <person name="Tachezy J."/>
            <person name="Fraser-Liggett C.M."/>
            <person name="Johnson P.J."/>
        </authorList>
    </citation>
    <scope>NUCLEOTIDE SEQUENCE [LARGE SCALE GENOMIC DNA]</scope>
    <source>
        <strain evidence="7">G3</strain>
    </source>
</reference>
<keyword evidence="3 5" id="KW-0653">Protein transport</keyword>
<dbReference type="VEuPathDB" id="TrichDB:TVAGG3_0266320"/>
<evidence type="ECO:0000256" key="3">
    <source>
        <dbReference type="ARBA" id="ARBA00022927"/>
    </source>
</evidence>
<dbReference type="GO" id="GO:0030131">
    <property type="term" value="C:clathrin adaptor complex"/>
    <property type="evidence" value="ECO:0007669"/>
    <property type="project" value="UniProtKB-UniRule"/>
</dbReference>
<dbReference type="GO" id="GO:0031410">
    <property type="term" value="C:cytoplasmic vesicle"/>
    <property type="evidence" value="ECO:0000318"/>
    <property type="project" value="GO_Central"/>
</dbReference>
<dbReference type="InterPro" id="IPR050431">
    <property type="entry name" value="Adaptor_comp_med_subunit"/>
</dbReference>
<dbReference type="RefSeq" id="XP_001583688.1">
    <property type="nucleotide sequence ID" value="XM_001583638.1"/>
</dbReference>
<dbReference type="OMA" id="INVHFTI"/>
<dbReference type="KEGG" id="tva:5468357"/>
<name>A2DA54_TRIV3</name>
<sequence>MLSSVFLLNKDAMILIEKQYREKVPRSEIDAACLAIRDRSHPPPSIMSQGDYTLLLHQQNDIWMIGVCEGDDFATYGVALLQHLGYLISTLLKDGATELSIKNEYTQVYQILDLAIDFGFPFLDESNAISTVINRPPVDPKNRGANRIQLDFEKPWRAVNPQNNANLQILVDCLETIDLVVSQMGRTEFCHIRGEVRCNANLAGKPLCKLILPNNIHFEDIQFHRCVEIESGESKIIPFVPPEGPFTLMKYRVTAIQSTVPLWITPHFVWSKGSVSFDIAMKPDAALPKNVEEIEIRFAFPPGVGTPSLVASDGRASYESATRDVVWTIQSYGKKEPAVLRGSASTESNFDLGGRYPMVGARFIYVGQTASGFKIEKLDLERVDYTPFRGVKYIIQAGSYEFCSGLN</sequence>
<evidence type="ECO:0000313" key="7">
    <source>
        <dbReference type="EMBL" id="EAY22702.1"/>
    </source>
</evidence>
<dbReference type="OrthoDB" id="870at2759"/>
<dbReference type="CDD" id="cd09252">
    <property type="entry name" value="AP-3_Mu3_Cterm"/>
    <property type="match status" value="1"/>
</dbReference>
<dbReference type="InterPro" id="IPR028565">
    <property type="entry name" value="MHD"/>
</dbReference>
<dbReference type="InterPro" id="IPR036168">
    <property type="entry name" value="AP2_Mu_C_sf"/>
</dbReference>
<evidence type="ECO:0000256" key="2">
    <source>
        <dbReference type="ARBA" id="ARBA00022448"/>
    </source>
</evidence>
<dbReference type="Proteomes" id="UP000001542">
    <property type="component" value="Unassembled WGS sequence"/>
</dbReference>
<comment type="similarity">
    <text evidence="5">Belongs to the adaptor complexes medium subunit family.</text>
</comment>
<dbReference type="eggNOG" id="KOG2740">
    <property type="taxonomic scope" value="Eukaryota"/>
</dbReference>
<evidence type="ECO:0000256" key="1">
    <source>
        <dbReference type="ARBA" id="ARBA00004308"/>
    </source>
</evidence>
<keyword evidence="4" id="KW-0472">Membrane</keyword>
<comment type="subcellular location">
    <subcellularLocation>
        <location evidence="1">Endomembrane system</location>
    </subcellularLocation>
</comment>
<protein>
    <submittedName>
        <fullName evidence="7">Adaptor complexes medium subunit family protein</fullName>
    </submittedName>
</protein>
<dbReference type="PIRSF" id="PIRSF005992">
    <property type="entry name" value="Clathrin_mu"/>
    <property type="match status" value="1"/>
</dbReference>
<dbReference type="PRINTS" id="PR00314">
    <property type="entry name" value="CLATHRINADPT"/>
</dbReference>
<dbReference type="InterPro" id="IPR011012">
    <property type="entry name" value="Longin-like_dom_sf"/>
</dbReference>
<dbReference type="GO" id="GO:0006897">
    <property type="term" value="P:endocytosis"/>
    <property type="evidence" value="ECO:0000318"/>
    <property type="project" value="GO_Central"/>
</dbReference>
<dbReference type="GO" id="GO:0006886">
    <property type="term" value="P:intracellular protein transport"/>
    <property type="evidence" value="ECO:0007669"/>
    <property type="project" value="UniProtKB-UniRule"/>
</dbReference>
<dbReference type="STRING" id="5722.A2DA54"/>
<dbReference type="SMR" id="A2DA54"/>
<proteinExistence type="inferred from homology"/>
<feature type="domain" description="MHD" evidence="6">
    <location>
        <begin position="166"/>
        <end position="403"/>
    </location>
</feature>
<dbReference type="InterPro" id="IPR001392">
    <property type="entry name" value="Clathrin_mu"/>
</dbReference>